<reference evidence="14 15" key="1">
    <citation type="journal article" date="2024" name="G3 (Bethesda)">
        <title>Genome assembly of Hibiscus sabdariffa L. provides insights into metabolisms of medicinal natural products.</title>
        <authorList>
            <person name="Kim T."/>
        </authorList>
    </citation>
    <scope>NUCLEOTIDE SEQUENCE [LARGE SCALE GENOMIC DNA]</scope>
    <source>
        <strain evidence="14">TK-2024</strain>
        <tissue evidence="14">Old leaves</tissue>
    </source>
</reference>
<comment type="caution">
    <text evidence="10">Lacks conserved residue(s) required for the propagation of feature annotation.</text>
</comment>
<evidence type="ECO:0000256" key="4">
    <source>
        <dbReference type="ARBA" id="ARBA00022767"/>
    </source>
</evidence>
<keyword evidence="9" id="KW-0275">Fatty acid biosynthesis</keyword>
<dbReference type="Proteomes" id="UP001396334">
    <property type="component" value="Unassembled WGS sequence"/>
</dbReference>
<evidence type="ECO:0000256" key="1">
    <source>
        <dbReference type="ARBA" id="ARBA00009419"/>
    </source>
</evidence>
<dbReference type="SUPFAM" id="SSF48484">
    <property type="entry name" value="Lipoxigenase"/>
    <property type="match status" value="1"/>
</dbReference>
<keyword evidence="15" id="KW-1185">Reference proteome</keyword>
<evidence type="ECO:0000256" key="7">
    <source>
        <dbReference type="ARBA" id="ARBA00023002"/>
    </source>
</evidence>
<dbReference type="InterPro" id="IPR000907">
    <property type="entry name" value="LipOase"/>
</dbReference>
<organism evidence="14 15">
    <name type="scientific">Hibiscus sabdariffa</name>
    <name type="common">roselle</name>
    <dbReference type="NCBI Taxonomy" id="183260"/>
    <lineage>
        <taxon>Eukaryota</taxon>
        <taxon>Viridiplantae</taxon>
        <taxon>Streptophyta</taxon>
        <taxon>Embryophyta</taxon>
        <taxon>Tracheophyta</taxon>
        <taxon>Spermatophyta</taxon>
        <taxon>Magnoliopsida</taxon>
        <taxon>eudicotyledons</taxon>
        <taxon>Gunneridae</taxon>
        <taxon>Pentapetalae</taxon>
        <taxon>rosids</taxon>
        <taxon>malvids</taxon>
        <taxon>Malvales</taxon>
        <taxon>Malvaceae</taxon>
        <taxon>Malvoideae</taxon>
        <taxon>Hibiscus</taxon>
    </lineage>
</organism>
<name>A0ABR2AE99_9ROSI</name>
<evidence type="ECO:0000256" key="6">
    <source>
        <dbReference type="ARBA" id="ARBA00022964"/>
    </source>
</evidence>
<dbReference type="InterPro" id="IPR001024">
    <property type="entry name" value="PLAT/LH2_dom"/>
</dbReference>
<evidence type="ECO:0000259" key="13">
    <source>
        <dbReference type="PROSITE" id="PS51393"/>
    </source>
</evidence>
<dbReference type="PANTHER" id="PTHR11771">
    <property type="entry name" value="LIPOXYGENASE"/>
    <property type="match status" value="1"/>
</dbReference>
<dbReference type="Gene3D" id="4.10.372.10">
    <property type="entry name" value="Lipoxygenase-1, Domain 3"/>
    <property type="match status" value="1"/>
</dbReference>
<sequence>MGMDVPTKVIKFKLKFEVARDFGVPGAFAVENNDKHEFFLKSASFRYINNPGVSECRCFRFYCGSWVYPISKTRIKRIFFSNQLYLPQNTPKGLEELRKKELEELRGGSKDERKPWDRTYEHDCYNDLGDPDNGRQHARPVLGGSPQFPYPRRLRTGRPPCHDDKLAESRPASCSQIYVPPDERLSHEKQEELKNNFVDALVRFLAQESTQPSLSNQECPDFMVKIARFFSIEDSKFIRSMVDFFGRKPKLSPNQDPSNYDLFGIGDIFADKEVKGLEDSVKQKLRKLVPLEIFDEVVATAFAKTQSVSSHKPSIIAEKRRAWTLDNEFGRQMLAGTNPIRIRRIMDDDPKLQGGELGELIKKARSEKKELFILEHHDYLQPFLKMINGKGVCAYASRTILKSGSMLEPIAIELSLPDKSDGSRDIRVFSPEDDLWELAKIHVACNDAAYHQLISHWLLDPHFKDTLHVNALARAFFLNAGGILETALFTGEYSMRLSSHLYKQWRFDEQALPADLLKRGMATPKEVEEIKVMPAEPESAKTDDVVETVERDENLTDEDVVQLDNIPETERQEQQPTFDAGVKLVLEDYPYAKDGLEIWVAIETWVKDYCKLFYEGDYHVKEDTEIQQWWSEIRRVGHGDQDQGWYDINTVENLVKALTTLIWITSGLHAALNFGQYGYYGWPPNRPMLLRKFVPREGTPEMDELKRDPDKFKARMMPEKFQMAFVIAVMDVVSRHTSDEVYLGQESPEKVWEFMDEIKKKFGEFGEKLMQIEKNIKARNKEYGLKNRWGAAGIPYKLLYPDASKTMAARSKVKGKPEITVIHERGIPTSISI</sequence>
<feature type="region of interest" description="Disordered" evidence="11">
    <location>
        <begin position="127"/>
        <end position="173"/>
    </location>
</feature>
<keyword evidence="3" id="KW-0479">Metal-binding</keyword>
<proteinExistence type="inferred from homology"/>
<accession>A0ABR2AE99</accession>
<keyword evidence="5" id="KW-0276">Fatty acid metabolism</keyword>
<evidence type="ECO:0000256" key="2">
    <source>
        <dbReference type="ARBA" id="ARBA00022516"/>
    </source>
</evidence>
<evidence type="ECO:0008006" key="16">
    <source>
        <dbReference type="Google" id="ProtNLM"/>
    </source>
</evidence>
<protein>
    <recommendedName>
        <fullName evidence="16">Lipoxygenase</fullName>
    </recommendedName>
</protein>
<dbReference type="PROSITE" id="PS51393">
    <property type="entry name" value="LIPOXYGENASE_3"/>
    <property type="match status" value="1"/>
</dbReference>
<dbReference type="InterPro" id="IPR036392">
    <property type="entry name" value="PLAT/LH2_dom_sf"/>
</dbReference>
<comment type="caution">
    <text evidence="14">The sequence shown here is derived from an EMBL/GenBank/DDBJ whole genome shotgun (WGS) entry which is preliminary data.</text>
</comment>
<dbReference type="InterPro" id="IPR001246">
    <property type="entry name" value="LipOase_plant"/>
</dbReference>
<dbReference type="InterPro" id="IPR027433">
    <property type="entry name" value="Lipoxygenase_dom_3"/>
</dbReference>
<gene>
    <name evidence="14" type="ORF">V6N11_059413</name>
</gene>
<evidence type="ECO:0000256" key="5">
    <source>
        <dbReference type="ARBA" id="ARBA00022832"/>
    </source>
</evidence>
<evidence type="ECO:0000256" key="8">
    <source>
        <dbReference type="ARBA" id="ARBA00023098"/>
    </source>
</evidence>
<dbReference type="PRINTS" id="PR00468">
    <property type="entry name" value="PLTLPOXGNASE"/>
</dbReference>
<feature type="domain" description="Lipoxygenase" evidence="13">
    <location>
        <begin position="84"/>
        <end position="833"/>
    </location>
</feature>
<evidence type="ECO:0000256" key="10">
    <source>
        <dbReference type="PROSITE-ProRule" id="PRU00152"/>
    </source>
</evidence>
<dbReference type="InterPro" id="IPR036226">
    <property type="entry name" value="LipOase_C_sf"/>
</dbReference>
<keyword evidence="6" id="KW-0223">Dioxygenase</keyword>
<keyword evidence="8" id="KW-0443">Lipid metabolism</keyword>
<dbReference type="PROSITE" id="PS50095">
    <property type="entry name" value="PLAT"/>
    <property type="match status" value="1"/>
</dbReference>
<dbReference type="InterPro" id="IPR013819">
    <property type="entry name" value="LipOase_C"/>
</dbReference>
<dbReference type="EMBL" id="JBBPBN010000259">
    <property type="protein sequence ID" value="KAK8491488.1"/>
    <property type="molecule type" value="Genomic_DNA"/>
</dbReference>
<evidence type="ECO:0000313" key="15">
    <source>
        <dbReference type="Proteomes" id="UP001396334"/>
    </source>
</evidence>
<evidence type="ECO:0000256" key="9">
    <source>
        <dbReference type="ARBA" id="ARBA00023160"/>
    </source>
</evidence>
<dbReference type="Pfam" id="PF00305">
    <property type="entry name" value="Lipoxygenase"/>
    <property type="match status" value="3"/>
</dbReference>
<keyword evidence="2" id="KW-0444">Lipid biosynthesis</keyword>
<comment type="similarity">
    <text evidence="1">Belongs to the lipoxygenase family.</text>
</comment>
<evidence type="ECO:0000313" key="14">
    <source>
        <dbReference type="EMBL" id="KAK8491488.1"/>
    </source>
</evidence>
<dbReference type="Gene3D" id="1.20.245.10">
    <property type="entry name" value="Lipoxygenase-1, Domain 5"/>
    <property type="match status" value="1"/>
</dbReference>
<evidence type="ECO:0000256" key="3">
    <source>
        <dbReference type="ARBA" id="ARBA00022723"/>
    </source>
</evidence>
<evidence type="ECO:0000256" key="11">
    <source>
        <dbReference type="SAM" id="MobiDB-lite"/>
    </source>
</evidence>
<dbReference type="Gene3D" id="2.60.60.20">
    <property type="entry name" value="PLAT/LH2 domain"/>
    <property type="match status" value="1"/>
</dbReference>
<dbReference type="Gene3D" id="3.10.450.60">
    <property type="match status" value="1"/>
</dbReference>
<keyword evidence="7" id="KW-0560">Oxidoreductase</keyword>
<dbReference type="Gene3D" id="4.10.375.10">
    <property type="entry name" value="Lipoxygenase-1, Domain 2"/>
    <property type="match status" value="1"/>
</dbReference>
<keyword evidence="4" id="KW-0925">Oxylipin biosynthesis</keyword>
<dbReference type="SUPFAM" id="SSF49723">
    <property type="entry name" value="Lipase/lipooxygenase domain (PLAT/LH2 domain)"/>
    <property type="match status" value="1"/>
</dbReference>
<evidence type="ECO:0000259" key="12">
    <source>
        <dbReference type="PROSITE" id="PS50095"/>
    </source>
</evidence>
<feature type="domain" description="PLAT" evidence="12">
    <location>
        <begin position="1"/>
        <end position="81"/>
    </location>
</feature>